<name>A0A8J7L3A5_9CYAN</name>
<protein>
    <submittedName>
        <fullName evidence="8">DsbA family protein</fullName>
    </submittedName>
</protein>
<evidence type="ECO:0000313" key="9">
    <source>
        <dbReference type="Proteomes" id="UP000599391"/>
    </source>
</evidence>
<dbReference type="RefSeq" id="WP_214441071.1">
    <property type="nucleotide sequence ID" value="NZ_JAECZB010000082.1"/>
</dbReference>
<feature type="chain" id="PRO_5035287968" evidence="6">
    <location>
        <begin position="30"/>
        <end position="255"/>
    </location>
</feature>
<evidence type="ECO:0000313" key="8">
    <source>
        <dbReference type="EMBL" id="MBH8554840.1"/>
    </source>
</evidence>
<evidence type="ECO:0000256" key="4">
    <source>
        <dbReference type="ARBA" id="ARBA00023157"/>
    </source>
</evidence>
<keyword evidence="9" id="KW-1185">Reference proteome</keyword>
<comment type="caution">
    <text evidence="8">The sequence shown here is derived from an EMBL/GenBank/DDBJ whole genome shotgun (WGS) entry which is preliminary data.</text>
</comment>
<dbReference type="AlphaFoldDB" id="A0A8J7L3A5"/>
<evidence type="ECO:0000256" key="2">
    <source>
        <dbReference type="ARBA" id="ARBA00022729"/>
    </source>
</evidence>
<dbReference type="Pfam" id="PF13462">
    <property type="entry name" value="Thioredoxin_4"/>
    <property type="match status" value="1"/>
</dbReference>
<feature type="domain" description="Thioredoxin" evidence="7">
    <location>
        <begin position="42"/>
        <end position="249"/>
    </location>
</feature>
<dbReference type="GO" id="GO:0016491">
    <property type="term" value="F:oxidoreductase activity"/>
    <property type="evidence" value="ECO:0007669"/>
    <property type="project" value="UniProtKB-KW"/>
</dbReference>
<gene>
    <name evidence="8" type="ORF">I8751_21285</name>
</gene>
<keyword evidence="3" id="KW-0560">Oxidoreductase</keyword>
<evidence type="ECO:0000256" key="1">
    <source>
        <dbReference type="ARBA" id="ARBA00005791"/>
    </source>
</evidence>
<feature type="signal peptide" evidence="6">
    <location>
        <begin position="1"/>
        <end position="29"/>
    </location>
</feature>
<keyword evidence="5" id="KW-0676">Redox-active center</keyword>
<accession>A0A8J7L3A5</accession>
<dbReference type="PROSITE" id="PS51352">
    <property type="entry name" value="THIOREDOXIN_2"/>
    <property type="match status" value="1"/>
</dbReference>
<dbReference type="Gene3D" id="3.40.30.10">
    <property type="entry name" value="Glutaredoxin"/>
    <property type="match status" value="1"/>
</dbReference>
<dbReference type="InterPro" id="IPR013766">
    <property type="entry name" value="Thioredoxin_domain"/>
</dbReference>
<comment type="similarity">
    <text evidence="1">Belongs to the thioredoxin family. DsbA subfamily.</text>
</comment>
<dbReference type="SUPFAM" id="SSF52833">
    <property type="entry name" value="Thioredoxin-like"/>
    <property type="match status" value="1"/>
</dbReference>
<evidence type="ECO:0000256" key="3">
    <source>
        <dbReference type="ARBA" id="ARBA00023002"/>
    </source>
</evidence>
<dbReference type="InterPro" id="IPR036249">
    <property type="entry name" value="Thioredoxin-like_sf"/>
</dbReference>
<reference evidence="8 9" key="1">
    <citation type="journal article" date="2021" name="Int. J. Syst. Evol. Microbiol.">
        <title>Amazonocrinis nigriterrae gen. nov., sp. nov., Atlanticothrix silvestris gen. nov., sp. nov. and Dendronalium phyllosphericum gen. nov., sp. nov., nostocacean cyanobacteria from Brazilian environments.</title>
        <authorList>
            <person name="Alvarenga D.O."/>
            <person name="Andreote A.P.D."/>
            <person name="Branco L.H.Z."/>
            <person name="Delbaje E."/>
            <person name="Cruz R.B."/>
            <person name="Varani A.M."/>
            <person name="Fiore M.F."/>
        </authorList>
    </citation>
    <scope>NUCLEOTIDE SEQUENCE [LARGE SCALE GENOMIC DNA]</scope>
    <source>
        <strain evidence="8 9">CENA357</strain>
    </source>
</reference>
<dbReference type="EMBL" id="JAECZB010000082">
    <property type="protein sequence ID" value="MBH8554840.1"/>
    <property type="molecule type" value="Genomic_DNA"/>
</dbReference>
<evidence type="ECO:0000256" key="5">
    <source>
        <dbReference type="ARBA" id="ARBA00023284"/>
    </source>
</evidence>
<keyword evidence="4" id="KW-1015">Disulfide bond</keyword>
<dbReference type="PANTHER" id="PTHR13887">
    <property type="entry name" value="GLUTATHIONE S-TRANSFERASE KAPPA"/>
    <property type="match status" value="1"/>
</dbReference>
<evidence type="ECO:0000259" key="7">
    <source>
        <dbReference type="PROSITE" id="PS51352"/>
    </source>
</evidence>
<keyword evidence="2 6" id="KW-0732">Signal</keyword>
<organism evidence="8 9">
    <name type="scientific">Atlanticothrix silvestris CENA357</name>
    <dbReference type="NCBI Taxonomy" id="1725252"/>
    <lineage>
        <taxon>Bacteria</taxon>
        <taxon>Bacillati</taxon>
        <taxon>Cyanobacteriota</taxon>
        <taxon>Cyanophyceae</taxon>
        <taxon>Nostocales</taxon>
        <taxon>Nodulariaceae</taxon>
        <taxon>Atlanticothrix</taxon>
        <taxon>Atlanticothrix silvestris</taxon>
    </lineage>
</organism>
<proteinExistence type="inferred from homology"/>
<dbReference type="InterPro" id="IPR012336">
    <property type="entry name" value="Thioredoxin-like_fold"/>
</dbReference>
<sequence length="255" mass="28664">MRQLLQYLRTSIILSLVCLVLTWSLPAQAANQINPKLEQQVLQIIREHPEVLIESVQTYQQQQQDKLKQARQVFLQDFNINPQAVIGDSPTAGSPQAKTVLVEFSDFQCPYCAEAHKTLKQLLAKHQNDLTLVYKHFPLTPIHAEAMPAAQAAWAANQQGKFWEYEDALFTNQKQLGEVLYLDIAKKLNLDLEKFKSDRLIANTAIEQDIQLAKKLGIAGTPFFVINSPNFSGAVQLSEIEGKLSDTSKLGNNVH</sequence>
<dbReference type="Proteomes" id="UP000599391">
    <property type="component" value="Unassembled WGS sequence"/>
</dbReference>
<evidence type="ECO:0000256" key="6">
    <source>
        <dbReference type="SAM" id="SignalP"/>
    </source>
</evidence>
<dbReference type="PANTHER" id="PTHR13887:SF14">
    <property type="entry name" value="DISULFIDE BOND FORMATION PROTEIN D"/>
    <property type="match status" value="1"/>
</dbReference>